<proteinExistence type="predicted"/>
<gene>
    <name evidence="1" type="ORF">ENS06_09795</name>
</gene>
<organism evidence="1">
    <name type="scientific">Desulfacinum infernum</name>
    <dbReference type="NCBI Taxonomy" id="35837"/>
    <lineage>
        <taxon>Bacteria</taxon>
        <taxon>Pseudomonadati</taxon>
        <taxon>Thermodesulfobacteriota</taxon>
        <taxon>Syntrophobacteria</taxon>
        <taxon>Syntrophobacterales</taxon>
        <taxon>Syntrophobacteraceae</taxon>
        <taxon>Desulfacinum</taxon>
    </lineage>
</organism>
<reference evidence="1" key="1">
    <citation type="journal article" date="2020" name="mSystems">
        <title>Genome- and Community-Level Interaction Insights into Carbon Utilization and Element Cycling Functions of Hydrothermarchaeota in Hydrothermal Sediment.</title>
        <authorList>
            <person name="Zhou Z."/>
            <person name="Liu Y."/>
            <person name="Xu W."/>
            <person name="Pan J."/>
            <person name="Luo Z.H."/>
            <person name="Li M."/>
        </authorList>
    </citation>
    <scope>NUCLEOTIDE SEQUENCE [LARGE SCALE GENOMIC DNA]</scope>
    <source>
        <strain evidence="1">SpSt-456</strain>
    </source>
</reference>
<dbReference type="EMBL" id="DSTK01000030">
    <property type="protein sequence ID" value="HFK97594.1"/>
    <property type="molecule type" value="Genomic_DNA"/>
</dbReference>
<comment type="caution">
    <text evidence="1">The sequence shown here is derived from an EMBL/GenBank/DDBJ whole genome shotgun (WGS) entry which is preliminary data.</text>
</comment>
<sequence length="211" mass="24367">MKKFPEQEDPFMERYEAALSRGKGKSVEVPMPCAACSRTMQTKVPFITANQILCRVVNDELEILEGENWFSLCEECAGPFDLTTLRPVERHGVSAEAEGGEDASDNVIELPDEEEGDVLYYYFECAHCGDVITEKELFTRLEVDRVVYVHKHLLKKLEELWTLEFCSACAERHDFKKVVLRLRRKKIARVFSFDTVYGDAFQKVAIRQWLD</sequence>
<protein>
    <submittedName>
        <fullName evidence="1">Uncharacterized protein</fullName>
    </submittedName>
</protein>
<accession>A0A832A6I9</accession>
<dbReference type="AlphaFoldDB" id="A0A832A6I9"/>
<evidence type="ECO:0000313" key="1">
    <source>
        <dbReference type="EMBL" id="HFK97594.1"/>
    </source>
</evidence>
<name>A0A832A6I9_9BACT</name>